<dbReference type="RefSeq" id="WP_251881987.1">
    <property type="nucleotide sequence ID" value="NZ_CP082276.1"/>
</dbReference>
<feature type="chain" id="PRO_5045739633" description="Calx-beta domain-containing protein" evidence="1">
    <location>
        <begin position="23"/>
        <end position="557"/>
    </location>
</feature>
<keyword evidence="3" id="KW-1185">Reference proteome</keyword>
<evidence type="ECO:0000313" key="2">
    <source>
        <dbReference type="EMBL" id="USH05335.1"/>
    </source>
</evidence>
<gene>
    <name evidence="2" type="ORF">K6Q96_19185</name>
</gene>
<evidence type="ECO:0000313" key="3">
    <source>
        <dbReference type="Proteomes" id="UP001056255"/>
    </source>
</evidence>
<reference evidence="2" key="1">
    <citation type="submission" date="2021-08" db="EMBL/GenBank/DDBJ databases">
        <authorList>
            <person name="Sakaguchi M."/>
            <person name="Kikuchi T."/>
            <person name="Urbanczyk H."/>
        </authorList>
    </citation>
    <scope>NUCLEOTIDE SEQUENCE</scope>
    <source>
        <strain evidence="2">020920N</strain>
    </source>
</reference>
<accession>A0ABY4X2B5</accession>
<sequence>MTFRKYGIALTLVSAYPFSSLASDTCLGNVYSMNAGRGNVGMLIDIKEKQVMDNSTYSDASSRATFNSLAKFSSPTMSFNPITNRLYYANAPQPKSYHVEVPEGLLTDQQMNNLDLHAKTVESYQLAYYDPESGEHINGPTTKKQITRMAFNPATGELFASDNSSIFKVNPETGEITDIGTFDIGLRAGGFSSWGDFIFHEGELLFITNGRTFVINTETGAQTLKAFHYVDFVTGAAIDQNGQVLITAKNQNVSGNVNSNHLFRLKPSTGETKRVGLFPTRISAMGTVTTEYSECYDRTMFKSDEKAELTGVSGNNVYEGSFATFTVTFDKVLPEDTEVTLALKNGSALRGTDYRDSVAVRYEGGSSGISLSNSTAVTIPEGVDRFQVLVPTTSDYNKESAKTFSLEVWINNDTSSKLIGTATILDDDEYTCGPNGVVYVTANDPQSTTLRLDCKAPYAKALLITSNGTFKKHAHYTDESYPRAYYYDDWESAPQPQFGCYRSSDAGKLAYYSIRANISLHPDGNNQCSLNFITAACNSSGGYTEYKYTSPAGCQYE</sequence>
<protein>
    <recommendedName>
        <fullName evidence="4">Calx-beta domain-containing protein</fullName>
    </recommendedName>
</protein>
<keyword evidence="1" id="KW-0732">Signal</keyword>
<proteinExistence type="predicted"/>
<evidence type="ECO:0008006" key="4">
    <source>
        <dbReference type="Google" id="ProtNLM"/>
    </source>
</evidence>
<feature type="signal peptide" evidence="1">
    <location>
        <begin position="1"/>
        <end position="22"/>
    </location>
</feature>
<organism evidence="2 3">
    <name type="scientific">Grimontia kaedaensis</name>
    <dbReference type="NCBI Taxonomy" id="2872157"/>
    <lineage>
        <taxon>Bacteria</taxon>
        <taxon>Pseudomonadati</taxon>
        <taxon>Pseudomonadota</taxon>
        <taxon>Gammaproteobacteria</taxon>
        <taxon>Vibrionales</taxon>
        <taxon>Vibrionaceae</taxon>
        <taxon>Grimontia</taxon>
    </lineage>
</organism>
<dbReference type="EMBL" id="CP082276">
    <property type="protein sequence ID" value="USH05335.1"/>
    <property type="molecule type" value="Genomic_DNA"/>
</dbReference>
<dbReference type="SUPFAM" id="SSF63825">
    <property type="entry name" value="YWTD domain"/>
    <property type="match status" value="1"/>
</dbReference>
<dbReference type="Gene3D" id="2.60.40.2030">
    <property type="match status" value="1"/>
</dbReference>
<evidence type="ECO:0000256" key="1">
    <source>
        <dbReference type="SAM" id="SignalP"/>
    </source>
</evidence>
<dbReference type="InterPro" id="IPR038081">
    <property type="entry name" value="CalX-like_sf"/>
</dbReference>
<name>A0ABY4X2B5_9GAMM</name>
<dbReference type="SUPFAM" id="SSF141072">
    <property type="entry name" value="CalX-like"/>
    <property type="match status" value="1"/>
</dbReference>
<dbReference type="Proteomes" id="UP001056255">
    <property type="component" value="Chromosome II"/>
</dbReference>